<evidence type="ECO:0000256" key="1">
    <source>
        <dbReference type="SAM" id="SignalP"/>
    </source>
</evidence>
<reference evidence="3" key="1">
    <citation type="submission" date="2022-11" db="UniProtKB">
        <authorList>
            <consortium name="WormBaseParasite"/>
        </authorList>
    </citation>
    <scope>IDENTIFICATION</scope>
</reference>
<dbReference type="Proteomes" id="UP000887540">
    <property type="component" value="Unplaced"/>
</dbReference>
<dbReference type="AlphaFoldDB" id="A0A914CEJ7"/>
<dbReference type="PANTHER" id="PTHR34311">
    <property type="entry name" value="PROTEIN CBG21698-RELATED"/>
    <property type="match status" value="1"/>
</dbReference>
<feature type="signal peptide" evidence="1">
    <location>
        <begin position="1"/>
        <end position="17"/>
    </location>
</feature>
<keyword evidence="2" id="KW-1185">Reference proteome</keyword>
<sequence length="278" mass="31270">MKTLFFFTLLTLSTCDALNPLIDLGWINQNSLPPLVAPGLVCEDTLMLYCQKSVFNAYLNISTDIDWKNYTAMGQAIDKFLLPDLTPGIFTLCQARSRFHSCLGAQYDSCMNPFTLMQRNLDLISAYEYVAMFKSLEFDCDGGNIQATKNWPCLYSVYTDPKYAAARNECTSNYLSAVGNGTNYCTAGQNLLPCMARIFDQFPCASNADGSKIMDIRWFECERYRVSFQIEGGCPSMSCSQIIFGSTGFYVDPGHSAYMHQQKMAFYDNLGKGSKKRR</sequence>
<accession>A0A914CEJ7</accession>
<feature type="chain" id="PRO_5037586157" evidence="1">
    <location>
        <begin position="18"/>
        <end position="278"/>
    </location>
</feature>
<evidence type="ECO:0000313" key="3">
    <source>
        <dbReference type="WBParaSite" id="ACRNAN_scaffold10053.g29206.t1"/>
    </source>
</evidence>
<name>A0A914CEJ7_9BILA</name>
<protein>
    <submittedName>
        <fullName evidence="3">Uncharacterized protein</fullName>
    </submittedName>
</protein>
<proteinExistence type="predicted"/>
<organism evidence="2 3">
    <name type="scientific">Acrobeloides nanus</name>
    <dbReference type="NCBI Taxonomy" id="290746"/>
    <lineage>
        <taxon>Eukaryota</taxon>
        <taxon>Metazoa</taxon>
        <taxon>Ecdysozoa</taxon>
        <taxon>Nematoda</taxon>
        <taxon>Chromadorea</taxon>
        <taxon>Rhabditida</taxon>
        <taxon>Tylenchina</taxon>
        <taxon>Cephalobomorpha</taxon>
        <taxon>Cephaloboidea</taxon>
        <taxon>Cephalobidae</taxon>
        <taxon>Acrobeloides</taxon>
    </lineage>
</organism>
<dbReference type="WBParaSite" id="ACRNAN_scaffold10053.g29206.t1">
    <property type="protein sequence ID" value="ACRNAN_scaffold10053.g29206.t1"/>
    <property type="gene ID" value="ACRNAN_scaffold10053.g29206"/>
</dbReference>
<keyword evidence="1" id="KW-0732">Signal</keyword>
<evidence type="ECO:0000313" key="2">
    <source>
        <dbReference type="Proteomes" id="UP000887540"/>
    </source>
</evidence>